<dbReference type="EMBL" id="RBJC01000009">
    <property type="protein sequence ID" value="RKR71082.1"/>
    <property type="molecule type" value="Genomic_DNA"/>
</dbReference>
<evidence type="ECO:0000313" key="1">
    <source>
        <dbReference type="EMBL" id="RKR71082.1"/>
    </source>
</evidence>
<proteinExistence type="predicted"/>
<dbReference type="AlphaFoldDB" id="A0A420XFD5"/>
<name>A0A420XFD5_9PAST</name>
<gene>
    <name evidence="1" type="ORF">DES31_1659</name>
</gene>
<accession>A0A420XFD5</accession>
<keyword evidence="2" id="KW-1185">Reference proteome</keyword>
<protein>
    <submittedName>
        <fullName evidence="1">Uncharacterized protein</fullName>
    </submittedName>
</protein>
<dbReference type="Proteomes" id="UP000280099">
    <property type="component" value="Unassembled WGS sequence"/>
</dbReference>
<sequence length="100" mass="11548">MIKNLYQVIGITQASRKVILGSYETLSQAEEKVTEAKAQGFYIDYRISKMYQYLVRCFDKDGGLIDEFLCRSKIQAEQALTDLRQEFHKVEIVFIGGNDE</sequence>
<organism evidence="1 2">
    <name type="scientific">Otariodibacter oris</name>
    <dbReference type="NCBI Taxonomy" id="1032623"/>
    <lineage>
        <taxon>Bacteria</taxon>
        <taxon>Pseudomonadati</taxon>
        <taxon>Pseudomonadota</taxon>
        <taxon>Gammaproteobacteria</taxon>
        <taxon>Pasteurellales</taxon>
        <taxon>Pasteurellaceae</taxon>
        <taxon>Otariodibacter</taxon>
    </lineage>
</organism>
<evidence type="ECO:0000313" key="2">
    <source>
        <dbReference type="Proteomes" id="UP000280099"/>
    </source>
</evidence>
<comment type="caution">
    <text evidence="1">The sequence shown here is derived from an EMBL/GenBank/DDBJ whole genome shotgun (WGS) entry which is preliminary data.</text>
</comment>
<dbReference type="RefSeq" id="WP_121123889.1">
    <property type="nucleotide sequence ID" value="NZ_CP016604.1"/>
</dbReference>
<reference evidence="1 2" key="1">
    <citation type="submission" date="2018-10" db="EMBL/GenBank/DDBJ databases">
        <title>Genomic Encyclopedia of Type Strains, Phase IV (KMG-IV): sequencing the most valuable type-strain genomes for metagenomic binning, comparative biology and taxonomic classification.</title>
        <authorList>
            <person name="Goeker M."/>
        </authorList>
    </citation>
    <scope>NUCLEOTIDE SEQUENCE [LARGE SCALE GENOMIC DNA]</scope>
    <source>
        <strain evidence="1 2">DSM 23800</strain>
    </source>
</reference>